<reference evidence="2" key="1">
    <citation type="journal article" date="2015" name="Nature">
        <title>Complex archaea that bridge the gap between prokaryotes and eukaryotes.</title>
        <authorList>
            <person name="Spang A."/>
            <person name="Saw J.H."/>
            <person name="Jorgensen S.L."/>
            <person name="Zaremba-Niedzwiedzka K."/>
            <person name="Martijn J."/>
            <person name="Lind A.E."/>
            <person name="van Eijk R."/>
            <person name="Schleper C."/>
            <person name="Guy L."/>
            <person name="Ettema T.J."/>
        </authorList>
    </citation>
    <scope>NUCLEOTIDE SEQUENCE</scope>
</reference>
<evidence type="ECO:0000313" key="2">
    <source>
        <dbReference type="EMBL" id="KKL82278.1"/>
    </source>
</evidence>
<dbReference type="InterPro" id="IPR013424">
    <property type="entry name" value="Ice-binding_C"/>
</dbReference>
<accession>A0A0F9F7P8</accession>
<name>A0A0F9F7P8_9ZZZZ</name>
<comment type="caution">
    <text evidence="2">The sequence shown here is derived from an EMBL/GenBank/DDBJ whole genome shotgun (WGS) entry which is preliminary data.</text>
</comment>
<dbReference type="InterPro" id="IPR014262">
    <property type="entry name" value="HAF_rpt"/>
</dbReference>
<feature type="domain" description="Ice-binding protein C-terminal" evidence="1">
    <location>
        <begin position="352"/>
        <end position="373"/>
    </location>
</feature>
<dbReference type="NCBIfam" id="TIGR02595">
    <property type="entry name" value="PEP_CTERM"/>
    <property type="match status" value="1"/>
</dbReference>
<sequence>MRRRLNGCLSAAVLLVISFGAYGQQPEFLGLGFTRAYGISGDGTTVVGQNGSLAVRWRVGTGIEDLGNLGGSLNKAKGVSRNGSVITGYSRLGGSEYHAFRWTEALGMTDLDDLPGGEHSSRGMSGVSDDGSVIIGSGTSTSGTEAFRWTSSEGITGLEDLAGGKFYSSARNCSPDGSIVVGVSISGSYGGGYDTYEPFLWTAAEGMVGLGQLVGGRPGGSAYDVSADGSIVVGAGAPLSGNEEAFVWTPQTGAMVGLGDFEGGGMYSRAFAITPDGSTIVGRGSSYIGEEAFIYDTEHGMRKFRDVLTSEYGLDLNGWILRDASGISDDGTVLVGYGLNPAGDTEAWMAVIPEPATLSLLGVGALAMLRRRK</sequence>
<dbReference type="AlphaFoldDB" id="A0A0F9F7P8"/>
<organism evidence="2">
    <name type="scientific">marine sediment metagenome</name>
    <dbReference type="NCBI Taxonomy" id="412755"/>
    <lineage>
        <taxon>unclassified sequences</taxon>
        <taxon>metagenomes</taxon>
        <taxon>ecological metagenomes</taxon>
    </lineage>
</organism>
<dbReference type="Pfam" id="PF07589">
    <property type="entry name" value="PEP-CTERM"/>
    <property type="match status" value="1"/>
</dbReference>
<proteinExistence type="predicted"/>
<dbReference type="NCBIfam" id="TIGR02913">
    <property type="entry name" value="HAF_rpt"/>
    <property type="match status" value="2"/>
</dbReference>
<protein>
    <recommendedName>
        <fullName evidence="1">Ice-binding protein C-terminal domain-containing protein</fullName>
    </recommendedName>
</protein>
<dbReference type="EMBL" id="LAZR01022316">
    <property type="protein sequence ID" value="KKL82278.1"/>
    <property type="molecule type" value="Genomic_DNA"/>
</dbReference>
<dbReference type="SUPFAM" id="SSF82171">
    <property type="entry name" value="DPP6 N-terminal domain-like"/>
    <property type="match status" value="1"/>
</dbReference>
<evidence type="ECO:0000259" key="1">
    <source>
        <dbReference type="Pfam" id="PF07589"/>
    </source>
</evidence>
<gene>
    <name evidence="2" type="ORF">LCGC14_1986350</name>
</gene>